<name>A0A495JUP7_9ACTN</name>
<feature type="compositionally biased region" description="Low complexity" evidence="1">
    <location>
        <begin position="253"/>
        <end position="263"/>
    </location>
</feature>
<comment type="caution">
    <text evidence="2">The sequence shown here is derived from an EMBL/GenBank/DDBJ whole genome shotgun (WGS) entry which is preliminary data.</text>
</comment>
<feature type="region of interest" description="Disordered" evidence="1">
    <location>
        <begin position="1"/>
        <end position="31"/>
    </location>
</feature>
<dbReference type="Proteomes" id="UP000277671">
    <property type="component" value="Unassembled WGS sequence"/>
</dbReference>
<dbReference type="RefSeq" id="WP_147457233.1">
    <property type="nucleotide sequence ID" value="NZ_RBKT01000001.1"/>
</dbReference>
<reference evidence="2 3" key="1">
    <citation type="submission" date="2018-10" db="EMBL/GenBank/DDBJ databases">
        <title>Sequencing the genomes of 1000 actinobacteria strains.</title>
        <authorList>
            <person name="Klenk H.-P."/>
        </authorList>
    </citation>
    <scope>NUCLEOTIDE SEQUENCE [LARGE SCALE GENOMIC DNA]</scope>
    <source>
        <strain evidence="2 3">DSM 45175</strain>
    </source>
</reference>
<dbReference type="EMBL" id="RBKT01000001">
    <property type="protein sequence ID" value="RKR92736.1"/>
    <property type="molecule type" value="Genomic_DNA"/>
</dbReference>
<proteinExistence type="predicted"/>
<sequence length="426" mass="43421">MTTEVATPPAVEKPSPAKAPKAQPTADKPTTVLTVPAKPAAVTGANVVAIGGTAAAAAGPVGWAVAAVVAGGAVAGYTVRRAVIRRNAKADGGGTPGVGPLFSGRPPAGGGRNKGSRAGGGASNRAGSGGTSGGRSDRSGGSSRTAAQRAKSAGRSLLDRLGRKPGGDKSPGGGGGRNKRTTGGPASKMSRAAGRAAASAARGLWNAVKAQRTAAAKKKQDRAAAGKKTKPQKAWGWARKITRRVLGKKDQPKPAAKTPTTKPEAPRVTGDKVRRGQAPDATNQNPSKPATNRAARTTERNPLMGNNNAQQSTSPFWAAARQVHATAAQHKPRGMLARRQEAFEMPAALGEIAAGLRLLAQTHTSQEPLEPAYAAAVMQVAATVESAAQASRHLAPAFDALHSVQVRRLLQPKVGEDMWDTVNNKP</sequence>
<accession>A0A495JUP7</accession>
<organism evidence="2 3">
    <name type="scientific">Micromonospora pisi</name>
    <dbReference type="NCBI Taxonomy" id="589240"/>
    <lineage>
        <taxon>Bacteria</taxon>
        <taxon>Bacillati</taxon>
        <taxon>Actinomycetota</taxon>
        <taxon>Actinomycetes</taxon>
        <taxon>Micromonosporales</taxon>
        <taxon>Micromonosporaceae</taxon>
        <taxon>Micromonospora</taxon>
    </lineage>
</organism>
<evidence type="ECO:0000313" key="2">
    <source>
        <dbReference type="EMBL" id="RKR92736.1"/>
    </source>
</evidence>
<protein>
    <submittedName>
        <fullName evidence="2">Uncharacterized protein</fullName>
    </submittedName>
</protein>
<evidence type="ECO:0000313" key="3">
    <source>
        <dbReference type="Proteomes" id="UP000277671"/>
    </source>
</evidence>
<evidence type="ECO:0000256" key="1">
    <source>
        <dbReference type="SAM" id="MobiDB-lite"/>
    </source>
</evidence>
<feature type="compositionally biased region" description="Gly residues" evidence="1">
    <location>
        <begin position="107"/>
        <end position="133"/>
    </location>
</feature>
<dbReference type="AlphaFoldDB" id="A0A495JUP7"/>
<feature type="compositionally biased region" description="Basic residues" evidence="1">
    <location>
        <begin position="215"/>
        <end position="231"/>
    </location>
</feature>
<gene>
    <name evidence="2" type="ORF">BDK92_7214</name>
</gene>
<feature type="compositionally biased region" description="Low complexity" evidence="1">
    <location>
        <begin position="8"/>
        <end position="29"/>
    </location>
</feature>
<feature type="compositionally biased region" description="Basic and acidic residues" evidence="1">
    <location>
        <begin position="157"/>
        <end position="167"/>
    </location>
</feature>
<feature type="region of interest" description="Disordered" evidence="1">
    <location>
        <begin position="212"/>
        <end position="311"/>
    </location>
</feature>
<feature type="compositionally biased region" description="Low complexity" evidence="1">
    <location>
        <begin position="181"/>
        <end position="198"/>
    </location>
</feature>
<keyword evidence="3" id="KW-1185">Reference proteome</keyword>
<feature type="compositionally biased region" description="Polar residues" evidence="1">
    <location>
        <begin position="280"/>
        <end position="290"/>
    </location>
</feature>
<feature type="region of interest" description="Disordered" evidence="1">
    <location>
        <begin position="89"/>
        <end position="198"/>
    </location>
</feature>